<organism evidence="2 3">
    <name type="scientific">Flavobacterium crassostreae</name>
    <dbReference type="NCBI Taxonomy" id="1763534"/>
    <lineage>
        <taxon>Bacteria</taxon>
        <taxon>Pseudomonadati</taxon>
        <taxon>Bacteroidota</taxon>
        <taxon>Flavobacteriia</taxon>
        <taxon>Flavobacteriales</taxon>
        <taxon>Flavobacteriaceae</taxon>
        <taxon>Flavobacterium</taxon>
    </lineage>
</organism>
<dbReference type="STRING" id="1763534.GCA_001831475_02414"/>
<comment type="caution">
    <text evidence="2">The sequence shown here is derived from an EMBL/GenBank/DDBJ whole genome shotgun (WGS) entry which is preliminary data.</text>
</comment>
<dbReference type="OrthoDB" id="981785at2"/>
<dbReference type="EMBL" id="LVEP01000069">
    <property type="protein sequence ID" value="OCB69003.1"/>
    <property type="molecule type" value="Genomic_DNA"/>
</dbReference>
<dbReference type="InterPro" id="IPR007712">
    <property type="entry name" value="RelE/ParE_toxin"/>
</dbReference>
<dbReference type="RefSeq" id="WP_066337177.1">
    <property type="nucleotide sequence ID" value="NZ_CP017688.1"/>
</dbReference>
<evidence type="ECO:0000313" key="2">
    <source>
        <dbReference type="EMBL" id="OCB69003.1"/>
    </source>
</evidence>
<reference evidence="2 3" key="1">
    <citation type="submission" date="2016-03" db="EMBL/GenBank/DDBJ databases">
        <authorList>
            <person name="Ploux O."/>
        </authorList>
    </citation>
    <scope>NUCLEOTIDE SEQUENCE [LARGE SCALE GENOMIC DNA]</scope>
    <source>
        <strain evidence="2 3">LPB0076</strain>
    </source>
</reference>
<evidence type="ECO:0000256" key="1">
    <source>
        <dbReference type="ARBA" id="ARBA00022649"/>
    </source>
</evidence>
<protein>
    <submittedName>
        <fullName evidence="2">Plasmid stabilization protein</fullName>
    </submittedName>
</protein>
<sequence length="105" mass="12681">MSYSIIWSNFAERELDKIFQYYIEKANLKVAKSILQKILVEPERLIQNSELFQIEDLLIDRVYNYRYIVCDNYKIIYSVDIELKLIKIADVFDTRQNPIKIKQIK</sequence>
<keyword evidence="1" id="KW-1277">Toxin-antitoxin system</keyword>
<dbReference type="Proteomes" id="UP000093510">
    <property type="component" value="Unassembled WGS sequence"/>
</dbReference>
<keyword evidence="3" id="KW-1185">Reference proteome</keyword>
<dbReference type="InterPro" id="IPR035093">
    <property type="entry name" value="RelE/ParE_toxin_dom_sf"/>
</dbReference>
<gene>
    <name evidence="2" type="ORF">LPBF_12570</name>
</gene>
<dbReference type="SUPFAM" id="SSF143011">
    <property type="entry name" value="RelE-like"/>
    <property type="match status" value="1"/>
</dbReference>
<name>A0A1B9DH45_9FLAO</name>
<dbReference type="AlphaFoldDB" id="A0A1B9DH45"/>
<proteinExistence type="predicted"/>
<accession>A0A1B9DH45</accession>
<dbReference type="Gene3D" id="3.30.2310.20">
    <property type="entry name" value="RelE-like"/>
    <property type="match status" value="1"/>
</dbReference>
<dbReference type="Pfam" id="PF05016">
    <property type="entry name" value="ParE_toxin"/>
    <property type="match status" value="1"/>
</dbReference>
<evidence type="ECO:0000313" key="3">
    <source>
        <dbReference type="Proteomes" id="UP000093510"/>
    </source>
</evidence>